<keyword evidence="2" id="KW-0560">Oxidoreductase</keyword>
<dbReference type="Gene3D" id="1.10.700.10">
    <property type="entry name" value="Dioxygenase LigAB, LigA subunit"/>
    <property type="match status" value="1"/>
</dbReference>
<reference evidence="2" key="1">
    <citation type="journal article" date="2005" name="PLoS Biol.">
        <title>New insights into metabolic properties of marine bacteria encoding proteorhodopsins.</title>
        <authorList>
            <person name="Sabehi G."/>
            <person name="Loy A."/>
            <person name="Jung K.H."/>
            <person name="Partha R."/>
            <person name="Spudich J.L."/>
            <person name="Isaacson T."/>
            <person name="Hirschberg J."/>
            <person name="Wagner M."/>
            <person name="Beja O."/>
        </authorList>
    </citation>
    <scope>NUCLEOTIDE SEQUENCE</scope>
</reference>
<dbReference type="SUPFAM" id="SSF48076">
    <property type="entry name" value="LigA subunit of an aromatic-ring-opening dioxygenase LigAB"/>
    <property type="match status" value="1"/>
</dbReference>
<dbReference type="InterPro" id="IPR011986">
    <property type="entry name" value="Xdiol_dOase_LigA"/>
</dbReference>
<sequence>MISRDYDDVPGTYVLDSRSYRKGYHLNMFCMSLNKAECREEFARDEMAYLQKFPMMEEQRQAVLDRDYIRLLQLGANVYYTFKIVSHDRQPPQVMYGKMSSPPMTFDEFQEMMINGGRPIDGNRSKREIDNG</sequence>
<evidence type="ECO:0000313" key="2">
    <source>
        <dbReference type="EMBL" id="AAY87297.1"/>
    </source>
</evidence>
<name>Q4JML6_9BACT</name>
<dbReference type="InterPro" id="IPR014159">
    <property type="entry name" value="PCA_LigA"/>
</dbReference>
<dbReference type="EMBL" id="DQ068068">
    <property type="protein sequence ID" value="AAY87297.1"/>
    <property type="molecule type" value="Genomic_DNA"/>
</dbReference>
<feature type="domain" description="Extradiol ring-cleavage dioxygenase LigAB LigA subunit" evidence="1">
    <location>
        <begin position="26"/>
        <end position="113"/>
    </location>
</feature>
<organism evidence="2">
    <name type="scientific">uncultured bacterium BAC17H8</name>
    <dbReference type="NCBI Taxonomy" id="332980"/>
    <lineage>
        <taxon>Bacteria</taxon>
        <taxon>environmental samples</taxon>
    </lineage>
</organism>
<proteinExistence type="predicted"/>
<evidence type="ECO:0000259" key="1">
    <source>
        <dbReference type="Pfam" id="PF07746"/>
    </source>
</evidence>
<accession>Q4JML6</accession>
<dbReference type="AlphaFoldDB" id="Q4JML6"/>
<dbReference type="NCBIfam" id="TIGR02792">
    <property type="entry name" value="PCA_ligA"/>
    <property type="match status" value="1"/>
</dbReference>
<dbReference type="GO" id="GO:0051213">
    <property type="term" value="F:dioxygenase activity"/>
    <property type="evidence" value="ECO:0007669"/>
    <property type="project" value="UniProtKB-KW"/>
</dbReference>
<dbReference type="InterPro" id="IPR036622">
    <property type="entry name" value="LigA_sf"/>
</dbReference>
<dbReference type="Pfam" id="PF07746">
    <property type="entry name" value="LigA"/>
    <property type="match status" value="1"/>
</dbReference>
<keyword evidence="2" id="KW-0223">Dioxygenase</keyword>
<protein>
    <submittedName>
        <fullName evidence="2">Predicted alpha subunit of protocatechuate 4,5-dioxygenase</fullName>
    </submittedName>
</protein>